<accession>A0A642USF4</accession>
<keyword evidence="7" id="KW-0690">Ribosome biogenesis</keyword>
<dbReference type="InterPro" id="IPR043164">
    <property type="entry name" value="Ribosomal_uL10-like_insert_sf"/>
</dbReference>
<evidence type="ECO:0000259" key="8">
    <source>
        <dbReference type="Pfam" id="PF17777"/>
    </source>
</evidence>
<dbReference type="Gene3D" id="3.30.70.1730">
    <property type="match status" value="1"/>
</dbReference>
<dbReference type="Gene3D" id="3.90.105.20">
    <property type="match status" value="1"/>
</dbReference>
<evidence type="ECO:0000256" key="2">
    <source>
        <dbReference type="ARBA" id="ARBA00008889"/>
    </source>
</evidence>
<keyword evidence="6 7" id="KW-0539">Nucleus</keyword>
<dbReference type="InterPro" id="IPR040637">
    <property type="entry name" value="Ribosomal_uL10-like_insert"/>
</dbReference>
<keyword evidence="5 7" id="KW-0963">Cytoplasm</keyword>
<evidence type="ECO:0000256" key="4">
    <source>
        <dbReference type="ARBA" id="ARBA00015359"/>
    </source>
</evidence>
<evidence type="ECO:0000256" key="5">
    <source>
        <dbReference type="ARBA" id="ARBA00022490"/>
    </source>
</evidence>
<comment type="similarity">
    <text evidence="2 7">Belongs to the universal ribosomal protein uL10 family.</text>
</comment>
<dbReference type="GO" id="GO:0030687">
    <property type="term" value="C:preribosome, large subunit precursor"/>
    <property type="evidence" value="ECO:0007669"/>
    <property type="project" value="TreeGrafter"/>
</dbReference>
<dbReference type="GO" id="GO:0005737">
    <property type="term" value="C:cytoplasm"/>
    <property type="evidence" value="ECO:0007669"/>
    <property type="project" value="UniProtKB-SubCell"/>
</dbReference>
<comment type="subcellular location">
    <subcellularLocation>
        <location evidence="7">Cytoplasm</location>
    </subcellularLocation>
    <subcellularLocation>
        <location evidence="7">Nucleus</location>
        <location evidence="7">Nucleolus</location>
    </subcellularLocation>
</comment>
<dbReference type="VEuPathDB" id="FungiDB:TRICI_005447"/>
<organism evidence="9 10">
    <name type="scientific">Trichomonascus ciferrii</name>
    <dbReference type="NCBI Taxonomy" id="44093"/>
    <lineage>
        <taxon>Eukaryota</taxon>
        <taxon>Fungi</taxon>
        <taxon>Dikarya</taxon>
        <taxon>Ascomycota</taxon>
        <taxon>Saccharomycotina</taxon>
        <taxon>Dipodascomycetes</taxon>
        <taxon>Dipodascales</taxon>
        <taxon>Trichomonascaceae</taxon>
        <taxon>Trichomonascus</taxon>
        <taxon>Trichomonascus ciferrii complex</taxon>
    </lineage>
</organism>
<dbReference type="FunFam" id="3.90.105.20:FF:000003">
    <property type="entry name" value="Ribosome assembly factor mrt4"/>
    <property type="match status" value="1"/>
</dbReference>
<dbReference type="InterPro" id="IPR033867">
    <property type="entry name" value="Mrt4"/>
</dbReference>
<dbReference type="GO" id="GO:0005730">
    <property type="term" value="C:nucleolus"/>
    <property type="evidence" value="ECO:0007669"/>
    <property type="project" value="UniProtKB-SubCell"/>
</dbReference>
<dbReference type="Proteomes" id="UP000761534">
    <property type="component" value="Unassembled WGS sequence"/>
</dbReference>
<dbReference type="GO" id="GO:0000956">
    <property type="term" value="P:nuclear-transcribed mRNA catabolic process"/>
    <property type="evidence" value="ECO:0007669"/>
    <property type="project" value="TreeGrafter"/>
</dbReference>
<evidence type="ECO:0000313" key="9">
    <source>
        <dbReference type="EMBL" id="KAA8904577.1"/>
    </source>
</evidence>
<dbReference type="FunFam" id="3.30.70.1730:FF:000005">
    <property type="entry name" value="Ribosome assembly factor mrt4"/>
    <property type="match status" value="1"/>
</dbReference>
<proteinExistence type="inferred from homology"/>
<gene>
    <name evidence="9" type="ORF">TRICI_005447</name>
</gene>
<evidence type="ECO:0000313" key="10">
    <source>
        <dbReference type="Proteomes" id="UP000761534"/>
    </source>
</evidence>
<dbReference type="GO" id="GO:0006364">
    <property type="term" value="P:rRNA processing"/>
    <property type="evidence" value="ECO:0007669"/>
    <property type="project" value="TreeGrafter"/>
</dbReference>
<comment type="caution">
    <text evidence="9">The sequence shown here is derived from an EMBL/GenBank/DDBJ whole genome shotgun (WGS) entry which is preliminary data.</text>
</comment>
<dbReference type="GO" id="GO:0000027">
    <property type="term" value="P:ribosomal large subunit assembly"/>
    <property type="evidence" value="ECO:0007669"/>
    <property type="project" value="InterPro"/>
</dbReference>
<dbReference type="PANTHER" id="PTHR45841">
    <property type="entry name" value="MRNA TURNOVER PROTEIN 4 MRTO4"/>
    <property type="match status" value="1"/>
</dbReference>
<dbReference type="Pfam" id="PF00466">
    <property type="entry name" value="Ribosomal_L10"/>
    <property type="match status" value="1"/>
</dbReference>
<dbReference type="CDD" id="cd05796">
    <property type="entry name" value="Ribosomal_P0_like"/>
    <property type="match status" value="1"/>
</dbReference>
<sequence>MPAQDSHNSWVSLLDRDVSIQANKVVTLTKTEKKTREDKERIGEEIQECAEKYAYTWVFGVDNMRNSFLKDIRNDWKGSRILFGRTRVMQKALGRSPEEEHLPNLHELTEFMSGDVGLLMTDEQPSVVQEYFESFVKTDFARAGFKSPLTFTVPAGTVYSTGGQIPAEDDVPLPHSLETTVRDLGMPTRLVNGKVTLDGDYTVCKEGKTLDSKQTRLLKQFGVAIAEFKIKLIAYYEKDAEKVVAL</sequence>
<dbReference type="OrthoDB" id="10262308at2759"/>
<dbReference type="SUPFAM" id="SSF160369">
    <property type="entry name" value="Ribosomal protein L10-like"/>
    <property type="match status" value="1"/>
</dbReference>
<dbReference type="InterPro" id="IPR051742">
    <property type="entry name" value="Ribosome_Assembly_uL10"/>
</dbReference>
<evidence type="ECO:0000256" key="6">
    <source>
        <dbReference type="ARBA" id="ARBA00023242"/>
    </source>
</evidence>
<feature type="domain" description="Large ribosomal subunit protein uL10-like insertion" evidence="8">
    <location>
        <begin position="141"/>
        <end position="223"/>
    </location>
</feature>
<evidence type="ECO:0000256" key="3">
    <source>
        <dbReference type="ARBA" id="ARBA00011117"/>
    </source>
</evidence>
<dbReference type="InterPro" id="IPR001790">
    <property type="entry name" value="Ribosomal_uL10"/>
</dbReference>
<reference evidence="9" key="1">
    <citation type="journal article" date="2019" name="G3 (Bethesda)">
        <title>Genome Assemblies of Two Rare Opportunistic Yeast Pathogens: Diutina rugosa (syn. Candida rugosa) and Trichomonascus ciferrii (syn. Candida ciferrii).</title>
        <authorList>
            <person name="Mixao V."/>
            <person name="Saus E."/>
            <person name="Hansen A.P."/>
            <person name="Lass-Florl C."/>
            <person name="Gabaldon T."/>
        </authorList>
    </citation>
    <scope>NUCLEOTIDE SEQUENCE</scope>
    <source>
        <strain evidence="9">CBS 4856</strain>
    </source>
</reference>
<evidence type="ECO:0000256" key="7">
    <source>
        <dbReference type="RuleBase" id="RU364039"/>
    </source>
</evidence>
<keyword evidence="10" id="KW-1185">Reference proteome</keyword>
<name>A0A642USF4_9ASCO</name>
<comment type="subunit">
    <text evidence="3 7">Associates with the pre-60S ribosomal particle.</text>
</comment>
<dbReference type="InterPro" id="IPR043141">
    <property type="entry name" value="Ribosomal_uL10-like_sf"/>
</dbReference>
<evidence type="ECO:0000256" key="1">
    <source>
        <dbReference type="ARBA" id="ARBA00004046"/>
    </source>
</evidence>
<dbReference type="PANTHER" id="PTHR45841:SF1">
    <property type="entry name" value="MRNA TURNOVER PROTEIN 4 HOMOLOG"/>
    <property type="match status" value="1"/>
</dbReference>
<dbReference type="AlphaFoldDB" id="A0A642USF4"/>
<dbReference type="EMBL" id="SWFS01000428">
    <property type="protein sequence ID" value="KAA8904577.1"/>
    <property type="molecule type" value="Genomic_DNA"/>
</dbReference>
<dbReference type="Pfam" id="PF17777">
    <property type="entry name" value="RL10P_insert"/>
    <property type="match status" value="1"/>
</dbReference>
<dbReference type="GO" id="GO:0003723">
    <property type="term" value="F:RNA binding"/>
    <property type="evidence" value="ECO:0007669"/>
    <property type="project" value="TreeGrafter"/>
</dbReference>
<comment type="function">
    <text evidence="1 7">Component of the ribosome assembly machinery. Nuclear paralog of the ribosomal protein P0, it binds pre-60S subunits at an early stage of assembly in the nucleolus, and is replaced by P0 in cytoplasmic pre-60S subunits and mature 80S ribosomes.</text>
</comment>
<protein>
    <recommendedName>
        <fullName evidence="4 7">Ribosome assembly factor mrt4</fullName>
    </recommendedName>
</protein>